<accession>A0ABQ8ZF39</accession>
<reference evidence="1" key="1">
    <citation type="submission" date="2022-08" db="EMBL/GenBank/DDBJ databases">
        <title>Novel sulfate-reducing endosymbionts in the free-living metamonad Anaeramoeba.</title>
        <authorList>
            <person name="Jerlstrom-Hultqvist J."/>
            <person name="Cepicka I."/>
            <person name="Gallot-Lavallee L."/>
            <person name="Salas-Leiva D."/>
            <person name="Curtis B.A."/>
            <person name="Zahonova K."/>
            <person name="Pipaliya S."/>
            <person name="Dacks J."/>
            <person name="Roger A.J."/>
        </authorList>
    </citation>
    <scope>NUCLEOTIDE SEQUENCE</scope>
    <source>
        <strain evidence="1">Schooner1</strain>
    </source>
</reference>
<protein>
    <submittedName>
        <fullName evidence="1">Phosphoinositide phosphatase sac9-related</fullName>
    </submittedName>
</protein>
<keyword evidence="2" id="KW-1185">Reference proteome</keyword>
<sequence>MYPKPVKVLEYMCNKKDKKLVCKFCYKKLIKQKQIINKLIKITKKVKPTNQFEILSKKDILKHERLNNLVFAGFSLKEIIFSPKHSQLTFNEKKSQPTQYLRNILEFPNSCIPSQVPTDYKSAPIESIMYPFF</sequence>
<proteinExistence type="predicted"/>
<dbReference type="EMBL" id="JAOAOG010000004">
    <property type="protein sequence ID" value="KAJ6255514.1"/>
    <property type="molecule type" value="Genomic_DNA"/>
</dbReference>
<dbReference type="Proteomes" id="UP001150062">
    <property type="component" value="Unassembled WGS sequence"/>
</dbReference>
<organism evidence="1 2">
    <name type="scientific">Anaeramoeba flamelloides</name>
    <dbReference type="NCBI Taxonomy" id="1746091"/>
    <lineage>
        <taxon>Eukaryota</taxon>
        <taxon>Metamonada</taxon>
        <taxon>Anaeramoebidae</taxon>
        <taxon>Anaeramoeba</taxon>
    </lineage>
</organism>
<comment type="caution">
    <text evidence="1">The sequence shown here is derived from an EMBL/GenBank/DDBJ whole genome shotgun (WGS) entry which is preliminary data.</text>
</comment>
<evidence type="ECO:0000313" key="2">
    <source>
        <dbReference type="Proteomes" id="UP001150062"/>
    </source>
</evidence>
<evidence type="ECO:0000313" key="1">
    <source>
        <dbReference type="EMBL" id="KAJ6255514.1"/>
    </source>
</evidence>
<name>A0ABQ8ZF39_9EUKA</name>
<gene>
    <name evidence="1" type="ORF">M0813_11390</name>
</gene>